<dbReference type="Proteomes" id="UP001165587">
    <property type="component" value="Unassembled WGS sequence"/>
</dbReference>
<comment type="caution">
    <text evidence="2">The sequence shown here is derived from an EMBL/GenBank/DDBJ whole genome shotgun (WGS) entry which is preliminary data.</text>
</comment>
<proteinExistence type="predicted"/>
<dbReference type="EMBL" id="JANLCK010000003">
    <property type="protein sequence ID" value="MCS5725564.1"/>
    <property type="molecule type" value="Genomic_DNA"/>
</dbReference>
<evidence type="ECO:0000256" key="1">
    <source>
        <dbReference type="SAM" id="MobiDB-lite"/>
    </source>
</evidence>
<dbReference type="GO" id="GO:0016787">
    <property type="term" value="F:hydrolase activity"/>
    <property type="evidence" value="ECO:0007669"/>
    <property type="project" value="UniProtKB-KW"/>
</dbReference>
<reference evidence="2" key="1">
    <citation type="submission" date="2022-08" db="EMBL/GenBank/DDBJ databases">
        <authorList>
            <person name="Deng Y."/>
            <person name="Han X.-F."/>
            <person name="Zhang Y.-Q."/>
        </authorList>
    </citation>
    <scope>NUCLEOTIDE SEQUENCE</scope>
    <source>
        <strain evidence="2">CPCC 203407</strain>
    </source>
</reference>
<sequence length="300" mass="31305">MVLPSDDTEVTYPRGDTRSSGRVLHREPHGEGRQAVLLDVTAAHPVDSAWPDQGPDRGTLTVGEAVLDLLDCVVGATDGSALFVGADVPVRKGTPGWAFVAVHVVDASTPVEEGEEVQVEVDEAHRIALSVGHTACHLASLALNAALADDWTKPVAPDALGRPDFDALAISTSTITPDGSVDRYRVGKSLRKKGFAPARLDGAPDAVAATIGSTLAGWVAGEAAARIEAEGPRLTDRRYWTTELDGRPVSIACGGTHAAALSELRATSVTLELEPADGALTLTMRTSARLPLTPPDAPRP</sequence>
<dbReference type="SUPFAM" id="SSF55186">
    <property type="entry name" value="ThrRS/AlaRS common domain"/>
    <property type="match status" value="1"/>
</dbReference>
<dbReference type="AlphaFoldDB" id="A0AA41XG36"/>
<feature type="compositionally biased region" description="Basic and acidic residues" evidence="1">
    <location>
        <begin position="15"/>
        <end position="29"/>
    </location>
</feature>
<gene>
    <name evidence="2" type="ORF">N1028_06610</name>
</gene>
<dbReference type="RefSeq" id="WP_259526077.1">
    <property type="nucleotide sequence ID" value="NZ_JANLCK010000003.1"/>
</dbReference>
<accession>A0AA41XG36</accession>
<feature type="region of interest" description="Disordered" evidence="1">
    <location>
        <begin position="1"/>
        <end position="29"/>
    </location>
</feature>
<keyword evidence="3" id="KW-1185">Reference proteome</keyword>
<evidence type="ECO:0000313" key="2">
    <source>
        <dbReference type="EMBL" id="MCS5725564.1"/>
    </source>
</evidence>
<evidence type="ECO:0000313" key="3">
    <source>
        <dbReference type="Proteomes" id="UP001165587"/>
    </source>
</evidence>
<dbReference type="InterPro" id="IPR018163">
    <property type="entry name" value="Thr/Ala-tRNA-synth_IIc_edit"/>
</dbReference>
<organism evidence="2 3">
    <name type="scientific">Herbiconiux oxytropis</name>
    <dbReference type="NCBI Taxonomy" id="2970915"/>
    <lineage>
        <taxon>Bacteria</taxon>
        <taxon>Bacillati</taxon>
        <taxon>Actinomycetota</taxon>
        <taxon>Actinomycetes</taxon>
        <taxon>Micrococcales</taxon>
        <taxon>Microbacteriaceae</taxon>
        <taxon>Herbiconiux</taxon>
    </lineage>
</organism>
<protein>
    <submittedName>
        <fullName evidence="2">Metal-dependent hydrolase</fullName>
    </submittedName>
</protein>
<keyword evidence="2" id="KW-0378">Hydrolase</keyword>
<dbReference type="Gene3D" id="3.30.980.10">
    <property type="entry name" value="Threonyl-trna Synthetase, Chain A, domain 2"/>
    <property type="match status" value="1"/>
</dbReference>
<dbReference type="GO" id="GO:0000166">
    <property type="term" value="F:nucleotide binding"/>
    <property type="evidence" value="ECO:0007669"/>
    <property type="project" value="InterPro"/>
</dbReference>
<name>A0AA41XG36_9MICO</name>